<feature type="compositionally biased region" description="Basic and acidic residues" evidence="1">
    <location>
        <begin position="305"/>
        <end position="322"/>
    </location>
</feature>
<keyword evidence="4" id="KW-1185">Reference proteome</keyword>
<gene>
    <name evidence="3" type="ORF">J437_LFUL003691</name>
</gene>
<feature type="region of interest" description="Disordered" evidence="1">
    <location>
        <begin position="597"/>
        <end position="630"/>
    </location>
</feature>
<feature type="transmembrane region" description="Helical" evidence="2">
    <location>
        <begin position="15"/>
        <end position="36"/>
    </location>
</feature>
<feature type="region of interest" description="Disordered" evidence="1">
    <location>
        <begin position="255"/>
        <end position="284"/>
    </location>
</feature>
<feature type="compositionally biased region" description="Low complexity" evidence="1">
    <location>
        <begin position="323"/>
        <end position="346"/>
    </location>
</feature>
<proteinExistence type="predicted"/>
<reference evidence="3" key="2">
    <citation type="submission" date="2017-10" db="EMBL/GenBank/DDBJ databases">
        <title>Ladona fulva Genome sequencing and assembly.</title>
        <authorList>
            <person name="Murali S."/>
            <person name="Richards S."/>
            <person name="Bandaranaike D."/>
            <person name="Bellair M."/>
            <person name="Blankenburg K."/>
            <person name="Chao H."/>
            <person name="Dinh H."/>
            <person name="Doddapaneni H."/>
            <person name="Dugan-Rocha S."/>
            <person name="Elkadiri S."/>
            <person name="Gnanaolivu R."/>
            <person name="Hernandez B."/>
            <person name="Skinner E."/>
            <person name="Javaid M."/>
            <person name="Lee S."/>
            <person name="Li M."/>
            <person name="Ming W."/>
            <person name="Munidasa M."/>
            <person name="Muniz J."/>
            <person name="Nguyen L."/>
            <person name="Hughes D."/>
            <person name="Osuji N."/>
            <person name="Pu L.-L."/>
            <person name="Puazo M."/>
            <person name="Qu C."/>
            <person name="Quiroz J."/>
            <person name="Raj R."/>
            <person name="Weissenberger G."/>
            <person name="Xin Y."/>
            <person name="Zou X."/>
            <person name="Han Y."/>
            <person name="Worley K."/>
            <person name="Muzny D."/>
            <person name="Gibbs R."/>
        </authorList>
    </citation>
    <scope>NUCLEOTIDE SEQUENCE</scope>
    <source>
        <strain evidence="3">Sampled in the wild</strain>
    </source>
</reference>
<feature type="region of interest" description="Disordered" evidence="1">
    <location>
        <begin position="303"/>
        <end position="359"/>
    </location>
</feature>
<feature type="transmembrane region" description="Helical" evidence="2">
    <location>
        <begin position="57"/>
        <end position="79"/>
    </location>
</feature>
<dbReference type="EMBL" id="KZ308159">
    <property type="protein sequence ID" value="KAG8223418.1"/>
    <property type="molecule type" value="Genomic_DNA"/>
</dbReference>
<feature type="region of interest" description="Disordered" evidence="1">
    <location>
        <begin position="530"/>
        <end position="573"/>
    </location>
</feature>
<keyword evidence="2" id="KW-1133">Transmembrane helix</keyword>
<comment type="caution">
    <text evidence="3">The sequence shown here is derived from an EMBL/GenBank/DDBJ whole genome shotgun (WGS) entry which is preliminary data.</text>
</comment>
<evidence type="ECO:0000313" key="3">
    <source>
        <dbReference type="EMBL" id="KAG8223418.1"/>
    </source>
</evidence>
<dbReference type="AlphaFoldDB" id="A0A8K0JW06"/>
<organism evidence="3 4">
    <name type="scientific">Ladona fulva</name>
    <name type="common">Scarce chaser dragonfly</name>
    <name type="synonym">Libellula fulva</name>
    <dbReference type="NCBI Taxonomy" id="123851"/>
    <lineage>
        <taxon>Eukaryota</taxon>
        <taxon>Metazoa</taxon>
        <taxon>Ecdysozoa</taxon>
        <taxon>Arthropoda</taxon>
        <taxon>Hexapoda</taxon>
        <taxon>Insecta</taxon>
        <taxon>Pterygota</taxon>
        <taxon>Palaeoptera</taxon>
        <taxon>Odonata</taxon>
        <taxon>Epiprocta</taxon>
        <taxon>Anisoptera</taxon>
        <taxon>Libelluloidea</taxon>
        <taxon>Libellulidae</taxon>
        <taxon>Ladona</taxon>
    </lineage>
</organism>
<keyword evidence="2" id="KW-0472">Membrane</keyword>
<dbReference type="Proteomes" id="UP000792457">
    <property type="component" value="Unassembled WGS sequence"/>
</dbReference>
<evidence type="ECO:0000256" key="2">
    <source>
        <dbReference type="SAM" id="Phobius"/>
    </source>
</evidence>
<feature type="compositionally biased region" description="Low complexity" evidence="1">
    <location>
        <begin position="182"/>
        <end position="193"/>
    </location>
</feature>
<feature type="region of interest" description="Disordered" evidence="1">
    <location>
        <begin position="170"/>
        <end position="229"/>
    </location>
</feature>
<accession>A0A8K0JW06</accession>
<name>A0A8K0JW06_LADFU</name>
<reference evidence="3" key="1">
    <citation type="submission" date="2013-04" db="EMBL/GenBank/DDBJ databases">
        <authorList>
            <person name="Qu J."/>
            <person name="Murali S.C."/>
            <person name="Bandaranaike D."/>
            <person name="Bellair M."/>
            <person name="Blankenburg K."/>
            <person name="Chao H."/>
            <person name="Dinh H."/>
            <person name="Doddapaneni H."/>
            <person name="Downs B."/>
            <person name="Dugan-Rocha S."/>
            <person name="Elkadiri S."/>
            <person name="Gnanaolivu R.D."/>
            <person name="Hernandez B."/>
            <person name="Javaid M."/>
            <person name="Jayaseelan J.C."/>
            <person name="Lee S."/>
            <person name="Li M."/>
            <person name="Ming W."/>
            <person name="Munidasa M."/>
            <person name="Muniz J."/>
            <person name="Nguyen L."/>
            <person name="Ongeri F."/>
            <person name="Osuji N."/>
            <person name="Pu L.-L."/>
            <person name="Puazo M."/>
            <person name="Qu C."/>
            <person name="Quiroz J."/>
            <person name="Raj R."/>
            <person name="Weissenberger G."/>
            <person name="Xin Y."/>
            <person name="Zou X."/>
            <person name="Han Y."/>
            <person name="Richards S."/>
            <person name="Worley K."/>
            <person name="Muzny D."/>
            <person name="Gibbs R."/>
        </authorList>
    </citation>
    <scope>NUCLEOTIDE SEQUENCE</scope>
    <source>
        <strain evidence="3">Sampled in the wild</strain>
    </source>
</reference>
<protein>
    <submittedName>
        <fullName evidence="3">Uncharacterized protein</fullName>
    </submittedName>
</protein>
<sequence length="630" mass="69163">MPSVGRQDSIRNAQVVVRPCFSFFTASMSVLGLTACDGRRMRRDGIGNEMVDGKMVRGMWAALCLSAPLSWVRIFVGYVRRLPGALTLISKRYWSRIAPFVCLVEPLSNKCKENFIHLTEAVSRAELLRISRILAMSVSIKKLSGCDVALWNKSISQRWRRLRRRCSSFSSAHSPTTQHLLDSPSTISSPDSPATLPRKDAATPPPRADEDSISTTSTSSTPRSLLPENLRHKFSQLNLGLRKRRALSVHEVPSTFYVPSPLPPGLREEGPSSLPPQVPEARPPRRRAVISAHVAGGGVLAYGSLDRRGFRPSDDADRRSTDSNRSSSSASSALSSSSSSAARTPSGQRVVSDRAAIRGSESSSTLWDAGYCTESASGSCAEEIDTGGPRTRHRRWSLADSTYQVQVPSPHLIGGHQVLTGYRVREYHLSRGMSDSGPSSLPYLSHGGDDALVEDSVGERREQQLLAQCQAVQEEQRRKAVHHHHLLRERGGYGSLREVEGGSSSAAAAAAAAACAKAALVKKMAERREEEVRKAASEGRRTPSEGRRTPSEGRRTPSEGRRTPSRARELEPLTTEEEIRLALHRRPLLLPRVSLERSNKTTAIGEHPQRQEVTSPTNRSENKVCVRFSR</sequence>
<evidence type="ECO:0000256" key="1">
    <source>
        <dbReference type="SAM" id="MobiDB-lite"/>
    </source>
</evidence>
<keyword evidence="2" id="KW-0812">Transmembrane</keyword>
<evidence type="ECO:0000313" key="4">
    <source>
        <dbReference type="Proteomes" id="UP000792457"/>
    </source>
</evidence>